<dbReference type="InterPro" id="IPR012951">
    <property type="entry name" value="BBE"/>
</dbReference>
<sequence>MLPLKILLAIPVLSGVLAAPECKCAPGDDCWPSPRAWKALNSTLNGRLIHARPPASVCYPSEPNYDPAACEYVLAKWHLSTFHSEDPISISYPQWADNPCPPIFPNGTSIGGDPDAGTKGCKLGKYPTYVVNATGAEDIATAVKWAAKRNIRLNIKNTGHNHLGRSTAYGSLSIWTHYIRGIEFHDNFKPKSCPSNDTNPQMAATVAAGEVDKNVYAAAHEHGAVVVGGANPGVGLVGWFTGGGHGFLSATYGMGVDNVLEATIVTVDGKVITANACNNPELFYAIRGGGGGTYGIVTSVTMKAHPEPRTTNWNLMVTLQDSSKEKEWWDLMAFFHSDLRRLKEGGAQGYYYVFPPQAPRGYMLMTAFMLFDKPNGTSTEETAPSFFEAYHGDPENEPVAQNFAMGSHLLPAEALEDVETVSKTLQELSRSDIAGPNLMIGHMVANSANRHLDTALNPAWRDTISHFVVGTGWPDTLPADAAQQIRNYVTFNATAALRKLAPDSGAYFNEMDPYEPDWQYSAFGANYPRLKAIKDRYDPEGVLYCRHCVGSEAWVENSAGKLCRPDWWERD</sequence>
<dbReference type="AlphaFoldDB" id="A0A084G3J7"/>
<dbReference type="GO" id="GO:0071949">
    <property type="term" value="F:FAD binding"/>
    <property type="evidence" value="ECO:0007669"/>
    <property type="project" value="InterPro"/>
</dbReference>
<feature type="signal peptide" evidence="3">
    <location>
        <begin position="1"/>
        <end position="18"/>
    </location>
</feature>
<dbReference type="EMBL" id="JOWA01000105">
    <property type="protein sequence ID" value="KEZ41909.1"/>
    <property type="molecule type" value="Genomic_DNA"/>
</dbReference>
<dbReference type="Gene3D" id="3.30.465.10">
    <property type="match status" value="2"/>
</dbReference>
<evidence type="ECO:0000259" key="4">
    <source>
        <dbReference type="PROSITE" id="PS51387"/>
    </source>
</evidence>
<evidence type="ECO:0000313" key="5">
    <source>
        <dbReference type="EMBL" id="KEZ41909.1"/>
    </source>
</evidence>
<dbReference type="GeneID" id="27725677"/>
<dbReference type="SUPFAM" id="SSF56176">
    <property type="entry name" value="FAD-binding/transporter-associated domain-like"/>
    <property type="match status" value="1"/>
</dbReference>
<comment type="similarity">
    <text evidence="1">Belongs to the oxygen-dependent FAD-linked oxidoreductase family.</text>
</comment>
<comment type="caution">
    <text evidence="5">The sequence shown here is derived from an EMBL/GenBank/DDBJ whole genome shotgun (WGS) entry which is preliminary data.</text>
</comment>
<dbReference type="InterPro" id="IPR036318">
    <property type="entry name" value="FAD-bd_PCMH-like_sf"/>
</dbReference>
<keyword evidence="2" id="KW-0560">Oxidoreductase</keyword>
<dbReference type="Proteomes" id="UP000028545">
    <property type="component" value="Unassembled WGS sequence"/>
</dbReference>
<feature type="domain" description="FAD-binding PCMH-type" evidence="4">
    <location>
        <begin position="123"/>
        <end position="307"/>
    </location>
</feature>
<name>A0A084G3J7_PSEDA</name>
<dbReference type="KEGG" id="sapo:SAPIO_CDS6605"/>
<dbReference type="OMA" id="KFQSASC"/>
<dbReference type="HOGENOM" id="CLU_018354_4_4_1"/>
<dbReference type="Pfam" id="PF08031">
    <property type="entry name" value="BBE"/>
    <property type="match status" value="1"/>
</dbReference>
<dbReference type="GO" id="GO:0016491">
    <property type="term" value="F:oxidoreductase activity"/>
    <property type="evidence" value="ECO:0007669"/>
    <property type="project" value="UniProtKB-KW"/>
</dbReference>
<dbReference type="InterPro" id="IPR050432">
    <property type="entry name" value="FAD-linked_Oxidoreductases_BP"/>
</dbReference>
<dbReference type="OrthoDB" id="9983560at2759"/>
<protein>
    <recommendedName>
        <fullName evidence="4">FAD-binding PCMH-type domain-containing protein</fullName>
    </recommendedName>
</protein>
<dbReference type="RefSeq" id="XP_016641708.1">
    <property type="nucleotide sequence ID" value="XM_016788664.1"/>
</dbReference>
<organism evidence="5 6">
    <name type="scientific">Pseudallescheria apiosperma</name>
    <name type="common">Scedosporium apiospermum</name>
    <dbReference type="NCBI Taxonomy" id="563466"/>
    <lineage>
        <taxon>Eukaryota</taxon>
        <taxon>Fungi</taxon>
        <taxon>Dikarya</taxon>
        <taxon>Ascomycota</taxon>
        <taxon>Pezizomycotina</taxon>
        <taxon>Sordariomycetes</taxon>
        <taxon>Hypocreomycetidae</taxon>
        <taxon>Microascales</taxon>
        <taxon>Microascaceae</taxon>
        <taxon>Scedosporium</taxon>
    </lineage>
</organism>
<dbReference type="PROSITE" id="PS51387">
    <property type="entry name" value="FAD_PCMH"/>
    <property type="match status" value="1"/>
</dbReference>
<accession>A0A084G3J7</accession>
<dbReference type="InterPro" id="IPR016166">
    <property type="entry name" value="FAD-bd_PCMH"/>
</dbReference>
<dbReference type="PANTHER" id="PTHR13878">
    <property type="entry name" value="GULONOLACTONE OXIDASE"/>
    <property type="match status" value="1"/>
</dbReference>
<reference evidence="5 6" key="1">
    <citation type="journal article" date="2014" name="Genome Announc.">
        <title>Draft genome sequence of the pathogenic fungus Scedosporium apiospermum.</title>
        <authorList>
            <person name="Vandeputte P."/>
            <person name="Ghamrawi S."/>
            <person name="Rechenmann M."/>
            <person name="Iltis A."/>
            <person name="Giraud S."/>
            <person name="Fleury M."/>
            <person name="Thornton C."/>
            <person name="Delhaes L."/>
            <person name="Meyer W."/>
            <person name="Papon N."/>
            <person name="Bouchara J.P."/>
        </authorList>
    </citation>
    <scope>NUCLEOTIDE SEQUENCE [LARGE SCALE GENOMIC DNA]</scope>
    <source>
        <strain evidence="5 6">IHEM 14462</strain>
    </source>
</reference>
<gene>
    <name evidence="5" type="ORF">SAPIO_CDS6605</name>
</gene>
<feature type="chain" id="PRO_5001775289" description="FAD-binding PCMH-type domain-containing protein" evidence="3">
    <location>
        <begin position="19"/>
        <end position="571"/>
    </location>
</feature>
<dbReference type="InterPro" id="IPR016169">
    <property type="entry name" value="FAD-bd_PCMH_sub2"/>
</dbReference>
<evidence type="ECO:0000313" key="6">
    <source>
        <dbReference type="Proteomes" id="UP000028545"/>
    </source>
</evidence>
<dbReference type="VEuPathDB" id="FungiDB:SAPIO_CDS6605"/>
<dbReference type="Pfam" id="PF01565">
    <property type="entry name" value="FAD_binding_4"/>
    <property type="match status" value="1"/>
</dbReference>
<dbReference type="PANTHER" id="PTHR13878:SF91">
    <property type="entry name" value="FAD BINDING DOMAIN PROTEIN (AFU_ORTHOLOGUE AFUA_6G12070)-RELATED"/>
    <property type="match status" value="1"/>
</dbReference>
<evidence type="ECO:0000256" key="1">
    <source>
        <dbReference type="ARBA" id="ARBA00005466"/>
    </source>
</evidence>
<keyword evidence="6" id="KW-1185">Reference proteome</keyword>
<keyword evidence="3" id="KW-0732">Signal</keyword>
<dbReference type="InterPro" id="IPR006094">
    <property type="entry name" value="Oxid_FAD_bind_N"/>
</dbReference>
<evidence type="ECO:0000256" key="3">
    <source>
        <dbReference type="SAM" id="SignalP"/>
    </source>
</evidence>
<proteinExistence type="inferred from homology"/>
<evidence type="ECO:0000256" key="2">
    <source>
        <dbReference type="ARBA" id="ARBA00023002"/>
    </source>
</evidence>